<keyword evidence="1" id="KW-0472">Membrane</keyword>
<accession>A0A812DKE7</accession>
<dbReference type="Proteomes" id="UP000597762">
    <property type="component" value="Unassembled WGS sequence"/>
</dbReference>
<name>A0A812DKE7_ACAPH</name>
<feature type="transmembrane region" description="Helical" evidence="1">
    <location>
        <begin position="201"/>
        <end position="224"/>
    </location>
</feature>
<gene>
    <name evidence="2" type="ORF">SPHA_58333</name>
</gene>
<sequence>MVTITYTKTETEKMEGLTIKPLVKFLKVTLQKKEEPNCLIFLTSDVSDHLMAGMEDIIGFHGKYYLKELLEYYDDHYLKKWLQRKPTKADAEISKVYEKIMLRDHFKNLEMSGAKKFPDHVKKETENVPEELQFLHPDTQGESVYLDTWLNLYKSLKMNERKVPRSHQSVASFKEISLDFPSTRHIIEEEEHLSSTLVNCFFFPLFFLSFFPLFFLSFFPLFFLSFFPLFFLSLPLFFLFFPLFFLFFPLFFLFFFFK</sequence>
<evidence type="ECO:0000313" key="3">
    <source>
        <dbReference type="Proteomes" id="UP000597762"/>
    </source>
</evidence>
<dbReference type="AlphaFoldDB" id="A0A812DKE7"/>
<dbReference type="OrthoDB" id="196264at2759"/>
<comment type="caution">
    <text evidence="2">The sequence shown here is derived from an EMBL/GenBank/DDBJ whole genome shotgun (WGS) entry which is preliminary data.</text>
</comment>
<keyword evidence="1" id="KW-0812">Transmembrane</keyword>
<keyword evidence="3" id="KW-1185">Reference proteome</keyword>
<proteinExistence type="predicted"/>
<evidence type="ECO:0000256" key="1">
    <source>
        <dbReference type="SAM" id="Phobius"/>
    </source>
</evidence>
<keyword evidence="1" id="KW-1133">Transmembrane helix</keyword>
<evidence type="ECO:0000313" key="2">
    <source>
        <dbReference type="EMBL" id="CAE1306020.1"/>
    </source>
</evidence>
<dbReference type="EMBL" id="CAHIKZ030003985">
    <property type="protein sequence ID" value="CAE1306020.1"/>
    <property type="molecule type" value="Genomic_DNA"/>
</dbReference>
<protein>
    <submittedName>
        <fullName evidence="2">Uncharacterized protein</fullName>
    </submittedName>
</protein>
<feature type="transmembrane region" description="Helical" evidence="1">
    <location>
        <begin position="236"/>
        <end position="257"/>
    </location>
</feature>
<organism evidence="2 3">
    <name type="scientific">Acanthosepion pharaonis</name>
    <name type="common">Pharaoh cuttlefish</name>
    <name type="synonym">Sepia pharaonis</name>
    <dbReference type="NCBI Taxonomy" id="158019"/>
    <lineage>
        <taxon>Eukaryota</taxon>
        <taxon>Metazoa</taxon>
        <taxon>Spiralia</taxon>
        <taxon>Lophotrochozoa</taxon>
        <taxon>Mollusca</taxon>
        <taxon>Cephalopoda</taxon>
        <taxon>Coleoidea</taxon>
        <taxon>Decapodiformes</taxon>
        <taxon>Sepiida</taxon>
        <taxon>Sepiina</taxon>
        <taxon>Sepiidae</taxon>
        <taxon>Acanthosepion</taxon>
    </lineage>
</organism>
<reference evidence="2" key="1">
    <citation type="submission" date="2021-01" db="EMBL/GenBank/DDBJ databases">
        <authorList>
            <person name="Li R."/>
            <person name="Bekaert M."/>
        </authorList>
    </citation>
    <scope>NUCLEOTIDE SEQUENCE</scope>
    <source>
        <strain evidence="2">Farmed</strain>
    </source>
</reference>